<dbReference type="InterPro" id="IPR056798">
    <property type="entry name" value="ADH_Fe_C"/>
</dbReference>
<evidence type="ECO:0000313" key="7">
    <source>
        <dbReference type="Proteomes" id="UP000246145"/>
    </source>
</evidence>
<protein>
    <submittedName>
        <fullName evidence="6">Alcohol dehydrogenase</fullName>
    </submittedName>
</protein>
<dbReference type="FunFam" id="3.40.50.1970:FF:000003">
    <property type="entry name" value="Alcohol dehydrogenase, iron-containing"/>
    <property type="match status" value="1"/>
</dbReference>
<evidence type="ECO:0000259" key="5">
    <source>
        <dbReference type="Pfam" id="PF25137"/>
    </source>
</evidence>
<dbReference type="PANTHER" id="PTHR11496">
    <property type="entry name" value="ALCOHOL DEHYDROGENASE"/>
    <property type="match status" value="1"/>
</dbReference>
<evidence type="ECO:0000313" key="6">
    <source>
        <dbReference type="EMBL" id="PVY67938.1"/>
    </source>
</evidence>
<sequence length="417" mass="44381">MRSNDVIHFCPPARVVIGCGSRAQLPGLLQRLGYRRGVLVTDAYFTGHTPWVREYVQAAQACGIETVVYDGGMPDPTTTLCDAATRQLLEQLGQVRPDHVVALGGGSNIDLAKALCLTLVDGSPIKDFVGAMPQAPRCLPLVAVPTTAGTGSEATPGAILVDPENATKVAVMDNQLRPVIALIDPEFTYSCPPKVTADAGIDALTHAVESYLTLDCFEFDRQGNPDPGYSGRSTLTMSFAREAISLCARFLLRAYADGGDKEARIGMAYASHYAALSYGSSGLNAVHGIAYAVAGLTHKSHGSTNAVMLPYVLDELASVRRAEMLDVARIFGIDDADEDAAVGRLPMLVRDIVAKLGIPATLAEFGIGREQLPELLKDALQVTRLASAFPVADVPAAYARIIERAFEGRFLHEGALL</sequence>
<feature type="domain" description="Alcohol dehydrogenase iron-type/glycerol dehydrogenase GldA" evidence="4">
    <location>
        <begin position="12"/>
        <end position="185"/>
    </location>
</feature>
<dbReference type="SUPFAM" id="SSF56796">
    <property type="entry name" value="Dehydroquinate synthase-like"/>
    <property type="match status" value="1"/>
</dbReference>
<comment type="similarity">
    <text evidence="2">Belongs to the iron-containing alcohol dehydrogenase family.</text>
</comment>
<dbReference type="STRING" id="1231391.GCA_000308195_00068"/>
<keyword evidence="7" id="KW-1185">Reference proteome</keyword>
<comment type="cofactor">
    <cofactor evidence="1">
        <name>Fe cation</name>
        <dbReference type="ChEBI" id="CHEBI:24875"/>
    </cofactor>
</comment>
<proteinExistence type="inferred from homology"/>
<keyword evidence="3" id="KW-0560">Oxidoreductase</keyword>
<dbReference type="RefSeq" id="WP_116517232.1">
    <property type="nucleotide sequence ID" value="NZ_JACCEX010000001.1"/>
</dbReference>
<dbReference type="Gene3D" id="1.20.1090.10">
    <property type="entry name" value="Dehydroquinate synthase-like - alpha domain"/>
    <property type="match status" value="1"/>
</dbReference>
<evidence type="ECO:0000259" key="4">
    <source>
        <dbReference type="Pfam" id="PF00465"/>
    </source>
</evidence>
<dbReference type="Proteomes" id="UP000246145">
    <property type="component" value="Unassembled WGS sequence"/>
</dbReference>
<dbReference type="InterPro" id="IPR001670">
    <property type="entry name" value="ADH_Fe/GldA"/>
</dbReference>
<dbReference type="Pfam" id="PF00465">
    <property type="entry name" value="Fe-ADH"/>
    <property type="match status" value="1"/>
</dbReference>
<accession>A0A2U1CPX8</accession>
<gene>
    <name evidence="6" type="ORF">C7440_0324</name>
</gene>
<evidence type="ECO:0000256" key="3">
    <source>
        <dbReference type="ARBA" id="ARBA00023002"/>
    </source>
</evidence>
<dbReference type="PANTHER" id="PTHR11496:SF102">
    <property type="entry name" value="ALCOHOL DEHYDROGENASE 4"/>
    <property type="match status" value="1"/>
</dbReference>
<dbReference type="Pfam" id="PF25137">
    <property type="entry name" value="ADH_Fe_C"/>
    <property type="match status" value="1"/>
</dbReference>
<reference evidence="6 7" key="1">
    <citation type="submission" date="2018-04" db="EMBL/GenBank/DDBJ databases">
        <title>Genomic Encyclopedia of Type Strains, Phase IV (KMG-IV): sequencing the most valuable type-strain genomes for metagenomic binning, comparative biology and taxonomic classification.</title>
        <authorList>
            <person name="Goeker M."/>
        </authorList>
    </citation>
    <scope>NUCLEOTIDE SEQUENCE [LARGE SCALE GENOMIC DNA]</scope>
    <source>
        <strain evidence="6 7">DSM 10065</strain>
    </source>
</reference>
<dbReference type="EMBL" id="QEKO01000001">
    <property type="protein sequence ID" value="PVY67938.1"/>
    <property type="molecule type" value="Genomic_DNA"/>
</dbReference>
<organism evidence="6 7">
    <name type="scientific">Pusillimonas noertemannii</name>
    <dbReference type="NCBI Taxonomy" id="305977"/>
    <lineage>
        <taxon>Bacteria</taxon>
        <taxon>Pseudomonadati</taxon>
        <taxon>Pseudomonadota</taxon>
        <taxon>Betaproteobacteria</taxon>
        <taxon>Burkholderiales</taxon>
        <taxon>Alcaligenaceae</taxon>
        <taxon>Pusillimonas</taxon>
    </lineage>
</organism>
<dbReference type="InterPro" id="IPR039697">
    <property type="entry name" value="Alcohol_dehydrogenase_Fe"/>
</dbReference>
<name>A0A2U1CPX8_9BURK</name>
<dbReference type="OrthoDB" id="9815791at2"/>
<dbReference type="Gene3D" id="3.40.50.1970">
    <property type="match status" value="1"/>
</dbReference>
<dbReference type="GO" id="GO:0046872">
    <property type="term" value="F:metal ion binding"/>
    <property type="evidence" value="ECO:0007669"/>
    <property type="project" value="InterPro"/>
</dbReference>
<dbReference type="AlphaFoldDB" id="A0A2U1CPX8"/>
<comment type="caution">
    <text evidence="6">The sequence shown here is derived from an EMBL/GenBank/DDBJ whole genome shotgun (WGS) entry which is preliminary data.</text>
</comment>
<evidence type="ECO:0000256" key="2">
    <source>
        <dbReference type="ARBA" id="ARBA00007358"/>
    </source>
</evidence>
<feature type="domain" description="Fe-containing alcohol dehydrogenase-like C-terminal" evidence="5">
    <location>
        <begin position="235"/>
        <end position="382"/>
    </location>
</feature>
<evidence type="ECO:0000256" key="1">
    <source>
        <dbReference type="ARBA" id="ARBA00001962"/>
    </source>
</evidence>
<dbReference type="GO" id="GO:0004022">
    <property type="term" value="F:alcohol dehydrogenase (NAD+) activity"/>
    <property type="evidence" value="ECO:0007669"/>
    <property type="project" value="TreeGrafter"/>
</dbReference>